<dbReference type="Proteomes" id="UP001629244">
    <property type="component" value="Unassembled WGS sequence"/>
</dbReference>
<dbReference type="GO" id="GO:0016787">
    <property type="term" value="F:hydrolase activity"/>
    <property type="evidence" value="ECO:0007669"/>
    <property type="project" value="UniProtKB-KW"/>
</dbReference>
<dbReference type="RefSeq" id="WP_408076490.1">
    <property type="nucleotide sequence ID" value="NZ_JBELQC010000001.1"/>
</dbReference>
<reference evidence="4 5" key="1">
    <citation type="submission" date="2024-06" db="EMBL/GenBank/DDBJ databases">
        <authorList>
            <person name="Kaempfer P."/>
            <person name="Viver T."/>
        </authorList>
    </citation>
    <scope>NUCLEOTIDE SEQUENCE [LARGE SCALE GENOMIC DNA]</scope>
    <source>
        <strain evidence="4 5">ST-64</strain>
    </source>
</reference>
<dbReference type="PANTHER" id="PTHR34106">
    <property type="entry name" value="GLYCOSIDASE"/>
    <property type="match status" value="1"/>
</dbReference>
<accession>A0ABW8YH42</accession>
<dbReference type="Gene3D" id="2.115.10.20">
    <property type="entry name" value="Glycosyl hydrolase domain, family 43"/>
    <property type="match status" value="1"/>
</dbReference>
<dbReference type="Pfam" id="PF04041">
    <property type="entry name" value="Glyco_hydro_130"/>
    <property type="match status" value="1"/>
</dbReference>
<evidence type="ECO:0000256" key="2">
    <source>
        <dbReference type="ARBA" id="ARBA00022679"/>
    </source>
</evidence>
<dbReference type="InterPro" id="IPR007184">
    <property type="entry name" value="Mannoside_phosphorylase"/>
</dbReference>
<dbReference type="CDD" id="cd18613">
    <property type="entry name" value="GH130"/>
    <property type="match status" value="1"/>
</dbReference>
<sequence length="426" mass="47692">MLDLYHHPLRLHADPSRVVVRPFHIGWQSTNGAPSRTERLVQAVLDMSPGEARAQLAAVLKDFEARHWQTRRVFMTRYDEIETQMRLDGATIGDEKRQLIGAYFCHEYSYAAAALMNPSAVPHYDQTGMPKGSLRILMSLRAVGEGHISSVAFREGIITNKNEMKLAPEPPFATAADARGDEERVPEGPVKIYRHRDSTLSGTLLFPITHAQSNGLEDMRLTHFRHDDGSEEWLGTYTAYNGSQIQSEMLRTRDWREFDLVPMTGSASRNKGMGLFPRQVNGKYMMIGRQDGENIFLIESDRLTHWDEGVKLITPKFPWELVQMGNCGPPIELDEGWLMLTHGVGAMRKYSIGAALLDKDDPSKVIGRTREPILAAASEDREGYVPNVVYSCGALRHGESIFIPYGVADSSVAFAFVSIKSLLAVM</sequence>
<keyword evidence="5" id="KW-1185">Reference proteome</keyword>
<keyword evidence="1" id="KW-0328">Glycosyltransferase</keyword>
<evidence type="ECO:0000313" key="4">
    <source>
        <dbReference type="EMBL" id="MFL9839518.1"/>
    </source>
</evidence>
<evidence type="ECO:0000256" key="3">
    <source>
        <dbReference type="ARBA" id="ARBA00024356"/>
    </source>
</evidence>
<protein>
    <submittedName>
        <fullName evidence="4">Glycoside hydrolase family 130 protein</fullName>
    </submittedName>
</protein>
<dbReference type="EMBL" id="JBELQC010000001">
    <property type="protein sequence ID" value="MFL9839518.1"/>
    <property type="molecule type" value="Genomic_DNA"/>
</dbReference>
<dbReference type="InterPro" id="IPR023296">
    <property type="entry name" value="Glyco_hydro_beta-prop_sf"/>
</dbReference>
<organism evidence="4 5">
    <name type="scientific">Sphingomonas plantiphila</name>
    <dbReference type="NCBI Taxonomy" id="3163295"/>
    <lineage>
        <taxon>Bacteria</taxon>
        <taxon>Pseudomonadati</taxon>
        <taxon>Pseudomonadota</taxon>
        <taxon>Alphaproteobacteria</taxon>
        <taxon>Sphingomonadales</taxon>
        <taxon>Sphingomonadaceae</taxon>
        <taxon>Sphingomonas</taxon>
    </lineage>
</organism>
<keyword evidence="2" id="KW-0808">Transferase</keyword>
<dbReference type="SUPFAM" id="SSF75005">
    <property type="entry name" value="Arabinanase/levansucrase/invertase"/>
    <property type="match status" value="1"/>
</dbReference>
<comment type="caution">
    <text evidence="4">The sequence shown here is derived from an EMBL/GenBank/DDBJ whole genome shotgun (WGS) entry which is preliminary data.</text>
</comment>
<dbReference type="PANTHER" id="PTHR34106:SF4">
    <property type="entry name" value="BLL5143 PROTEIN"/>
    <property type="match status" value="1"/>
</dbReference>
<keyword evidence="4" id="KW-0378">Hydrolase</keyword>
<evidence type="ECO:0000256" key="1">
    <source>
        <dbReference type="ARBA" id="ARBA00022676"/>
    </source>
</evidence>
<name>A0ABW8YH42_9SPHN</name>
<proteinExistence type="inferred from homology"/>
<evidence type="ECO:0000313" key="5">
    <source>
        <dbReference type="Proteomes" id="UP001629244"/>
    </source>
</evidence>
<comment type="similarity">
    <text evidence="3">Belongs to the glycosyl hydrolase 130 family.</text>
</comment>
<gene>
    <name evidence="4" type="ORF">ABS767_00960</name>
</gene>